<comment type="caution">
    <text evidence="3">The sequence shown here is derived from an EMBL/GenBank/DDBJ whole genome shotgun (WGS) entry which is preliminary data.</text>
</comment>
<proteinExistence type="predicted"/>
<evidence type="ECO:0000313" key="4">
    <source>
        <dbReference type="Proteomes" id="UP001283361"/>
    </source>
</evidence>
<dbReference type="InterPro" id="IPR037448">
    <property type="entry name" value="Zig-8"/>
</dbReference>
<feature type="domain" description="Ig-like" evidence="2">
    <location>
        <begin position="43"/>
        <end position="136"/>
    </location>
</feature>
<dbReference type="GO" id="GO:0032589">
    <property type="term" value="C:neuron projection membrane"/>
    <property type="evidence" value="ECO:0007669"/>
    <property type="project" value="TreeGrafter"/>
</dbReference>
<dbReference type="SUPFAM" id="SSF48726">
    <property type="entry name" value="Immunoglobulin"/>
    <property type="match status" value="2"/>
</dbReference>
<accession>A0AAE0Y2P8</accession>
<feature type="region of interest" description="Disordered" evidence="1">
    <location>
        <begin position="249"/>
        <end position="275"/>
    </location>
</feature>
<evidence type="ECO:0000256" key="1">
    <source>
        <dbReference type="SAM" id="MobiDB-lite"/>
    </source>
</evidence>
<dbReference type="InterPro" id="IPR003598">
    <property type="entry name" value="Ig_sub2"/>
</dbReference>
<dbReference type="InterPro" id="IPR007110">
    <property type="entry name" value="Ig-like_dom"/>
</dbReference>
<dbReference type="SMART" id="SM00409">
    <property type="entry name" value="IG"/>
    <property type="match status" value="2"/>
</dbReference>
<dbReference type="Gene3D" id="2.60.40.10">
    <property type="entry name" value="Immunoglobulins"/>
    <property type="match status" value="2"/>
</dbReference>
<dbReference type="EMBL" id="JAWDGP010007081">
    <property type="protein sequence ID" value="KAK3730405.1"/>
    <property type="molecule type" value="Genomic_DNA"/>
</dbReference>
<name>A0AAE0Y2P8_9GAST</name>
<reference evidence="3" key="1">
    <citation type="journal article" date="2023" name="G3 (Bethesda)">
        <title>A reference genome for the long-term kleptoplast-retaining sea slug Elysia crispata morphotype clarki.</title>
        <authorList>
            <person name="Eastman K.E."/>
            <person name="Pendleton A.L."/>
            <person name="Shaikh M.A."/>
            <person name="Suttiyut T."/>
            <person name="Ogas R."/>
            <person name="Tomko P."/>
            <person name="Gavelis G."/>
            <person name="Widhalm J.R."/>
            <person name="Wisecaver J.H."/>
        </authorList>
    </citation>
    <scope>NUCLEOTIDE SEQUENCE</scope>
    <source>
        <strain evidence="3">ECLA1</strain>
    </source>
</reference>
<dbReference type="Pfam" id="PF13927">
    <property type="entry name" value="Ig_3"/>
    <property type="match status" value="1"/>
</dbReference>
<dbReference type="InterPro" id="IPR003599">
    <property type="entry name" value="Ig_sub"/>
</dbReference>
<dbReference type="PANTHER" id="PTHR23279">
    <property type="entry name" value="DEFECTIVE PROBOSCIS EXTENSION RESPONSE DPR -RELATED"/>
    <property type="match status" value="1"/>
</dbReference>
<evidence type="ECO:0000259" key="2">
    <source>
        <dbReference type="PROSITE" id="PS50835"/>
    </source>
</evidence>
<organism evidence="3 4">
    <name type="scientific">Elysia crispata</name>
    <name type="common">lettuce slug</name>
    <dbReference type="NCBI Taxonomy" id="231223"/>
    <lineage>
        <taxon>Eukaryota</taxon>
        <taxon>Metazoa</taxon>
        <taxon>Spiralia</taxon>
        <taxon>Lophotrochozoa</taxon>
        <taxon>Mollusca</taxon>
        <taxon>Gastropoda</taxon>
        <taxon>Heterobranchia</taxon>
        <taxon>Euthyneura</taxon>
        <taxon>Panpulmonata</taxon>
        <taxon>Sacoglossa</taxon>
        <taxon>Placobranchoidea</taxon>
        <taxon>Plakobranchidae</taxon>
        <taxon>Elysia</taxon>
    </lineage>
</organism>
<dbReference type="Proteomes" id="UP001283361">
    <property type="component" value="Unassembled WGS sequence"/>
</dbReference>
<protein>
    <recommendedName>
        <fullName evidence="2">Ig-like domain-containing protein</fullName>
    </recommendedName>
</protein>
<dbReference type="InterPro" id="IPR013098">
    <property type="entry name" value="Ig_I-set"/>
</dbReference>
<gene>
    <name evidence="3" type="ORF">RRG08_034728</name>
</gene>
<dbReference type="PROSITE" id="PS50835">
    <property type="entry name" value="IG_LIKE"/>
    <property type="match status" value="2"/>
</dbReference>
<dbReference type="Pfam" id="PF07679">
    <property type="entry name" value="I-set"/>
    <property type="match status" value="1"/>
</dbReference>
<dbReference type="InterPro" id="IPR013783">
    <property type="entry name" value="Ig-like_fold"/>
</dbReference>
<feature type="domain" description="Ig-like" evidence="2">
    <location>
        <begin position="152"/>
        <end position="244"/>
    </location>
</feature>
<feature type="compositionally biased region" description="Low complexity" evidence="1">
    <location>
        <begin position="258"/>
        <end position="267"/>
    </location>
</feature>
<keyword evidence="4" id="KW-1185">Reference proteome</keyword>
<sequence>MTFDLQVLPIFVVITAALALIPFAVMGDPRYNHYHPRKNPHLPYFRPTPHNVTFIKGQEAILQCAVENRGTKTVVWRKKTQANPLTIGSTRFVGDKRFKIVHLEHSLTWNLHIEDVRANDSGTYECQVVAKRRKIRQNIELYVDDSAEAIKPKIAINGTLFMEKGQTLRLVCNATGSGYPPDAIDWFKDGSKIKSNGRVTLTSDVSLAESTISSILSVRRGILTDAGTYVCRTSDLQVTSARVNILNTDTNNEKRESSGVTSTGSGTYQVQRSEQDPGSFTQPLCVNSLLLTLIVTLHLLKYRIIS</sequence>
<dbReference type="AlphaFoldDB" id="A0AAE0Y2P8"/>
<dbReference type="InterPro" id="IPR036179">
    <property type="entry name" value="Ig-like_dom_sf"/>
</dbReference>
<dbReference type="GO" id="GO:0050808">
    <property type="term" value="P:synapse organization"/>
    <property type="evidence" value="ECO:0007669"/>
    <property type="project" value="TreeGrafter"/>
</dbReference>
<evidence type="ECO:0000313" key="3">
    <source>
        <dbReference type="EMBL" id="KAK3730405.1"/>
    </source>
</evidence>
<dbReference type="PANTHER" id="PTHR23279:SF36">
    <property type="entry name" value="DEFECTIVE PROBOSCIS EXTENSION RESPONSE 9, ISOFORM A"/>
    <property type="match status" value="1"/>
</dbReference>
<dbReference type="SMART" id="SM00408">
    <property type="entry name" value="IGc2"/>
    <property type="match status" value="2"/>
</dbReference>